<evidence type="ECO:0000256" key="3">
    <source>
        <dbReference type="ARBA" id="ARBA00022679"/>
    </source>
</evidence>
<dbReference type="Pfam" id="PF00370">
    <property type="entry name" value="FGGY_N"/>
    <property type="match status" value="1"/>
</dbReference>
<dbReference type="PROSITE" id="PS00445">
    <property type="entry name" value="FGGY_KINASES_2"/>
    <property type="match status" value="1"/>
</dbReference>
<protein>
    <recommendedName>
        <fullName evidence="10">Glycerol kinase</fullName>
        <ecNumber evidence="10">2.7.1.30</ecNumber>
    </recommendedName>
    <alternativeName>
        <fullName evidence="10">ATP:glycerol 3-phosphotransferase</fullName>
    </alternativeName>
    <alternativeName>
        <fullName evidence="10">Glycerokinase</fullName>
        <shortName evidence="10">GK</shortName>
    </alternativeName>
</protein>
<feature type="binding site" evidence="10">
    <location>
        <position position="14"/>
    </location>
    <ligand>
        <name>ATP</name>
        <dbReference type="ChEBI" id="CHEBI:30616"/>
    </ligand>
</feature>
<feature type="binding site" evidence="10">
    <location>
        <position position="248"/>
    </location>
    <ligand>
        <name>sn-glycerol 3-phosphate</name>
        <dbReference type="ChEBI" id="CHEBI:57597"/>
    </ligand>
</feature>
<dbReference type="GO" id="GO:0005829">
    <property type="term" value="C:cytosol"/>
    <property type="evidence" value="ECO:0007669"/>
    <property type="project" value="TreeGrafter"/>
</dbReference>
<feature type="domain" description="Carbohydrate kinase FGGY N-terminal" evidence="12">
    <location>
        <begin position="5"/>
        <end position="255"/>
    </location>
</feature>
<evidence type="ECO:0000256" key="11">
    <source>
        <dbReference type="RuleBase" id="RU003733"/>
    </source>
</evidence>
<dbReference type="InterPro" id="IPR018484">
    <property type="entry name" value="FGGY_N"/>
</dbReference>
<dbReference type="GO" id="GO:0006072">
    <property type="term" value="P:glycerol-3-phosphate metabolic process"/>
    <property type="evidence" value="ECO:0007669"/>
    <property type="project" value="InterPro"/>
</dbReference>
<feature type="binding site" evidence="10">
    <location>
        <position position="83"/>
    </location>
    <ligand>
        <name>glycerol</name>
        <dbReference type="ChEBI" id="CHEBI:17754"/>
    </ligand>
</feature>
<reference evidence="14" key="2">
    <citation type="submission" date="2020-09" db="EMBL/GenBank/DDBJ databases">
        <authorList>
            <person name="Sun Q."/>
            <person name="Zhou Y."/>
        </authorList>
    </citation>
    <scope>NUCLEOTIDE SEQUENCE</scope>
    <source>
        <strain evidence="14">CGMCC 1.10749</strain>
    </source>
</reference>
<dbReference type="CDD" id="cd07769">
    <property type="entry name" value="ASKHA_NBD_FGGY_GK"/>
    <property type="match status" value="1"/>
</dbReference>
<dbReference type="FunFam" id="3.30.420.40:FF:000008">
    <property type="entry name" value="Glycerol kinase"/>
    <property type="match status" value="1"/>
</dbReference>
<feature type="binding site" evidence="10">
    <location>
        <position position="415"/>
    </location>
    <ligand>
        <name>ADP</name>
        <dbReference type="ChEBI" id="CHEBI:456216"/>
    </ligand>
</feature>
<comment type="activity regulation">
    <text evidence="10">Inhibited by fructose 1,6-bisphosphate (FBP).</text>
</comment>
<name>A0A8H9FQU4_9MICO</name>
<evidence type="ECO:0000256" key="5">
    <source>
        <dbReference type="ARBA" id="ARBA00022777"/>
    </source>
</evidence>
<reference evidence="14" key="1">
    <citation type="journal article" date="2014" name="Int. J. Syst. Evol. Microbiol.">
        <title>Complete genome sequence of Corynebacterium casei LMG S-19264T (=DSM 44701T), isolated from a smear-ripened cheese.</title>
        <authorList>
            <consortium name="US DOE Joint Genome Institute (JGI-PGF)"/>
            <person name="Walter F."/>
            <person name="Albersmeier A."/>
            <person name="Kalinowski J."/>
            <person name="Ruckert C."/>
        </authorList>
    </citation>
    <scope>NUCLEOTIDE SEQUENCE</scope>
    <source>
        <strain evidence="14">CGMCC 1.10749</strain>
    </source>
</reference>
<keyword evidence="7 10" id="KW-0067">ATP-binding</keyword>
<feature type="binding site" evidence="10">
    <location>
        <position position="12"/>
    </location>
    <ligand>
        <name>ATP</name>
        <dbReference type="ChEBI" id="CHEBI:30616"/>
    </ligand>
</feature>
<keyword evidence="4 10" id="KW-0547">Nucleotide-binding</keyword>
<comment type="catalytic activity">
    <reaction evidence="8 10">
        <text>glycerol + ATP = sn-glycerol 3-phosphate + ADP + H(+)</text>
        <dbReference type="Rhea" id="RHEA:21644"/>
        <dbReference type="ChEBI" id="CHEBI:15378"/>
        <dbReference type="ChEBI" id="CHEBI:17754"/>
        <dbReference type="ChEBI" id="CHEBI:30616"/>
        <dbReference type="ChEBI" id="CHEBI:57597"/>
        <dbReference type="ChEBI" id="CHEBI:456216"/>
        <dbReference type="EC" id="2.7.1.30"/>
    </reaction>
</comment>
<evidence type="ECO:0000256" key="6">
    <source>
        <dbReference type="ARBA" id="ARBA00022798"/>
    </source>
</evidence>
<evidence type="ECO:0000259" key="12">
    <source>
        <dbReference type="Pfam" id="PF00370"/>
    </source>
</evidence>
<dbReference type="InterPro" id="IPR000577">
    <property type="entry name" value="Carb_kinase_FGGY"/>
</dbReference>
<dbReference type="AlphaFoldDB" id="A0A8H9FQU4"/>
<feature type="binding site" evidence="10">
    <location>
        <position position="13"/>
    </location>
    <ligand>
        <name>ATP</name>
        <dbReference type="ChEBI" id="CHEBI:30616"/>
    </ligand>
</feature>
<keyword evidence="3 10" id="KW-0808">Transferase</keyword>
<comment type="caution">
    <text evidence="14">The sequence shown here is derived from an EMBL/GenBank/DDBJ whole genome shotgun (WGS) entry which is preliminary data.</text>
</comment>
<evidence type="ECO:0000256" key="4">
    <source>
        <dbReference type="ARBA" id="ARBA00022741"/>
    </source>
</evidence>
<feature type="binding site" evidence="10">
    <location>
        <position position="248"/>
    </location>
    <ligand>
        <name>glycerol</name>
        <dbReference type="ChEBI" id="CHEBI:17754"/>
    </ligand>
</feature>
<feature type="binding site" evidence="10">
    <location>
        <position position="12"/>
    </location>
    <ligand>
        <name>sn-glycerol 3-phosphate</name>
        <dbReference type="ChEBI" id="CHEBI:57597"/>
    </ligand>
</feature>
<evidence type="ECO:0000313" key="14">
    <source>
        <dbReference type="EMBL" id="GGB72638.1"/>
    </source>
</evidence>
<dbReference type="SUPFAM" id="SSF53067">
    <property type="entry name" value="Actin-like ATPase domain"/>
    <property type="match status" value="2"/>
</dbReference>
<sequence>MADFIGAVDQGTTSTRFMVFDHDGAEVARHQLEHEQLLPRAGWVEHNPLEIWDRTQTVIGSALTKAGLSGTDLAAIGITNQRETAIVWDRRTGRPFHNAIVWQDTRTDSIAKSLDADERGQTIRHKAGLPPATYFSAGKVQWMLDNVDGVREAAERGDALFGTPDTWLVWNLTGGPRGGLHVTDVTNASRTMLMDLTTLDWDDELLGFFGIPREMLPEISASSHATAYGTTSGERGTAQVPITGVLGDQQAATVGQVCFEPGEAKNTYGTGNFLLLNTGTELVRSENGLLTTVAYQLGDADPVYALEGSIAVTGSAVQWLRDQLGIISGASEIEGLAKQVEDTGGVYFVPAFSGLFAPYWRSDARGAIVGLSRFNTNAHLARATLEAICYQSRDVADAMTADSGVRLETLKVDGGVTANRLCMQLQADILGVPVSKPVVAETTALGAAYAAGLATGFWSGTDELRSKWAEAERWEPTWSDEQREVGYAGWLKAVERTLDWVEVD</sequence>
<dbReference type="InterPro" id="IPR043129">
    <property type="entry name" value="ATPase_NBD"/>
</dbReference>
<dbReference type="NCBIfam" id="NF000756">
    <property type="entry name" value="PRK00047.1"/>
    <property type="match status" value="1"/>
</dbReference>
<feature type="binding site" evidence="10">
    <location>
        <position position="419"/>
    </location>
    <ligand>
        <name>ADP</name>
        <dbReference type="ChEBI" id="CHEBI:456216"/>
    </ligand>
</feature>
<dbReference type="FunFam" id="3.30.420.40:FF:000007">
    <property type="entry name" value="Glycerol kinase"/>
    <property type="match status" value="1"/>
</dbReference>
<proteinExistence type="inferred from homology"/>
<evidence type="ECO:0000259" key="13">
    <source>
        <dbReference type="Pfam" id="PF02782"/>
    </source>
</evidence>
<evidence type="ECO:0000256" key="7">
    <source>
        <dbReference type="ARBA" id="ARBA00022840"/>
    </source>
</evidence>
<evidence type="ECO:0000256" key="10">
    <source>
        <dbReference type="HAMAP-Rule" id="MF_00186"/>
    </source>
</evidence>
<accession>A0A8H9FQU4</accession>
<dbReference type="UniPathway" id="UPA00618">
    <property type="reaction ID" value="UER00672"/>
</dbReference>
<dbReference type="Proteomes" id="UP000628079">
    <property type="component" value="Unassembled WGS sequence"/>
</dbReference>
<dbReference type="EC" id="2.7.1.30" evidence="10"/>
<evidence type="ECO:0000313" key="15">
    <source>
        <dbReference type="Proteomes" id="UP000628079"/>
    </source>
</evidence>
<evidence type="ECO:0000256" key="8">
    <source>
        <dbReference type="ARBA" id="ARBA00052101"/>
    </source>
</evidence>
<dbReference type="GO" id="GO:0005524">
    <property type="term" value="F:ATP binding"/>
    <property type="evidence" value="ECO:0007669"/>
    <property type="project" value="UniProtKB-UniRule"/>
</dbReference>
<evidence type="ECO:0000256" key="1">
    <source>
        <dbReference type="ARBA" id="ARBA00005190"/>
    </source>
</evidence>
<evidence type="ECO:0000256" key="2">
    <source>
        <dbReference type="ARBA" id="ARBA00009156"/>
    </source>
</evidence>
<feature type="binding site" evidence="10">
    <location>
        <position position="12"/>
    </location>
    <ligand>
        <name>ADP</name>
        <dbReference type="ChEBI" id="CHEBI:456216"/>
    </ligand>
</feature>
<dbReference type="NCBIfam" id="TIGR01311">
    <property type="entry name" value="glycerol_kin"/>
    <property type="match status" value="1"/>
</dbReference>
<dbReference type="PROSITE" id="PS00933">
    <property type="entry name" value="FGGY_KINASES_1"/>
    <property type="match status" value="1"/>
</dbReference>
<feature type="binding site" evidence="10">
    <location>
        <position position="270"/>
    </location>
    <ligand>
        <name>ADP</name>
        <dbReference type="ChEBI" id="CHEBI:456216"/>
    </ligand>
</feature>
<dbReference type="PANTHER" id="PTHR10196">
    <property type="entry name" value="SUGAR KINASE"/>
    <property type="match status" value="1"/>
</dbReference>
<dbReference type="RefSeq" id="WP_035948571.1">
    <property type="nucleotide sequence ID" value="NZ_BMEA01000001.1"/>
</dbReference>
<dbReference type="GO" id="GO:0019563">
    <property type="term" value="P:glycerol catabolic process"/>
    <property type="evidence" value="ECO:0007669"/>
    <property type="project" value="UniProtKB-UniRule"/>
</dbReference>
<keyword evidence="5 10" id="KW-0418">Kinase</keyword>
<feature type="binding site" evidence="10">
    <location>
        <position position="270"/>
    </location>
    <ligand>
        <name>ATP</name>
        <dbReference type="ChEBI" id="CHEBI:30616"/>
    </ligand>
</feature>
<dbReference type="PANTHER" id="PTHR10196:SF69">
    <property type="entry name" value="GLYCEROL KINASE"/>
    <property type="match status" value="1"/>
</dbReference>
<dbReference type="EMBL" id="BMEA01000001">
    <property type="protein sequence ID" value="GGB72638.1"/>
    <property type="molecule type" value="Genomic_DNA"/>
</dbReference>
<comment type="similarity">
    <text evidence="2 10 11">Belongs to the FGGY kinase family.</text>
</comment>
<organism evidence="14 15">
    <name type="scientific">Knoellia flava</name>
    <dbReference type="NCBI Taxonomy" id="913969"/>
    <lineage>
        <taxon>Bacteria</taxon>
        <taxon>Bacillati</taxon>
        <taxon>Actinomycetota</taxon>
        <taxon>Actinomycetes</taxon>
        <taxon>Micrococcales</taxon>
        <taxon>Intrasporangiaceae</taxon>
        <taxon>Knoellia</taxon>
    </lineage>
</organism>
<feature type="binding site" evidence="10">
    <location>
        <position position="16"/>
    </location>
    <ligand>
        <name>ADP</name>
        <dbReference type="ChEBI" id="CHEBI:456216"/>
    </ligand>
</feature>
<feature type="binding site" evidence="10">
    <location>
        <position position="318"/>
    </location>
    <ligand>
        <name>ATP</name>
        <dbReference type="ChEBI" id="CHEBI:30616"/>
    </ligand>
</feature>
<keyword evidence="6 10" id="KW-0319">Glycerol metabolism</keyword>
<feature type="binding site" evidence="10">
    <location>
        <position position="82"/>
    </location>
    <ligand>
        <name>glycerol</name>
        <dbReference type="ChEBI" id="CHEBI:17754"/>
    </ligand>
</feature>
<feature type="binding site" evidence="10">
    <location>
        <position position="83"/>
    </location>
    <ligand>
        <name>sn-glycerol 3-phosphate</name>
        <dbReference type="ChEBI" id="CHEBI:57597"/>
    </ligand>
</feature>
<dbReference type="InterPro" id="IPR005999">
    <property type="entry name" value="Glycerol_kin"/>
</dbReference>
<feature type="binding site" evidence="10">
    <location>
        <position position="82"/>
    </location>
    <ligand>
        <name>sn-glycerol 3-phosphate</name>
        <dbReference type="ChEBI" id="CHEBI:57597"/>
    </ligand>
</feature>
<feature type="domain" description="Carbohydrate kinase FGGY C-terminal" evidence="13">
    <location>
        <begin position="265"/>
        <end position="454"/>
    </location>
</feature>
<dbReference type="Pfam" id="PF02782">
    <property type="entry name" value="FGGY_C"/>
    <property type="match status" value="1"/>
</dbReference>
<feature type="binding site" evidence="10">
    <location>
        <position position="134"/>
    </location>
    <ligand>
        <name>glycerol</name>
        <dbReference type="ChEBI" id="CHEBI:17754"/>
    </ligand>
</feature>
<dbReference type="HAMAP" id="MF_00186">
    <property type="entry name" value="Glycerol_kin"/>
    <property type="match status" value="1"/>
</dbReference>
<dbReference type="PIRSF" id="PIRSF000538">
    <property type="entry name" value="GlpK"/>
    <property type="match status" value="1"/>
</dbReference>
<feature type="binding site" evidence="10">
    <location>
        <position position="249"/>
    </location>
    <ligand>
        <name>glycerol</name>
        <dbReference type="ChEBI" id="CHEBI:17754"/>
    </ligand>
</feature>
<gene>
    <name evidence="10 14" type="primary">glpK</name>
    <name evidence="14" type="ORF">GCM10011314_10160</name>
</gene>
<dbReference type="Gene3D" id="3.30.420.40">
    <property type="match status" value="2"/>
</dbReference>
<evidence type="ECO:0000256" key="9">
    <source>
        <dbReference type="ARBA" id="ARBA00054633"/>
    </source>
</evidence>
<comment type="pathway">
    <text evidence="1 10">Polyol metabolism; glycerol degradation via glycerol kinase pathway; sn-glycerol 3-phosphate from glycerol: step 1/1.</text>
</comment>
<dbReference type="InterPro" id="IPR018485">
    <property type="entry name" value="FGGY_C"/>
</dbReference>
<comment type="function">
    <text evidence="9 10">Key enzyme in the regulation of glycerol uptake and metabolism. Catalyzes the phosphorylation of glycerol to yield sn-glycerol 3-phosphate.</text>
</comment>
<feature type="binding site" evidence="10">
    <location>
        <position position="314"/>
    </location>
    <ligand>
        <name>ADP</name>
        <dbReference type="ChEBI" id="CHEBI:456216"/>
    </ligand>
</feature>
<feature type="binding site" evidence="10">
    <location>
        <position position="415"/>
    </location>
    <ligand>
        <name>ATP</name>
        <dbReference type="ChEBI" id="CHEBI:30616"/>
    </ligand>
</feature>
<dbReference type="InterPro" id="IPR018483">
    <property type="entry name" value="Carb_kinase_FGGY_CS"/>
</dbReference>
<feature type="binding site" evidence="10">
    <location>
        <position position="314"/>
    </location>
    <ligand>
        <name>ATP</name>
        <dbReference type="ChEBI" id="CHEBI:30616"/>
    </ligand>
</feature>
<dbReference type="GO" id="GO:0004370">
    <property type="term" value="F:glycerol kinase activity"/>
    <property type="evidence" value="ECO:0007669"/>
    <property type="project" value="UniProtKB-UniRule"/>
</dbReference>
<feature type="binding site" evidence="10">
    <location>
        <position position="134"/>
    </location>
    <ligand>
        <name>sn-glycerol 3-phosphate</name>
        <dbReference type="ChEBI" id="CHEBI:57597"/>
    </ligand>
</feature>